<accession>B4SES4</accession>
<name>B4SES4_PELPB</name>
<dbReference type="GO" id="GO:0003677">
    <property type="term" value="F:DNA binding"/>
    <property type="evidence" value="ECO:0007669"/>
    <property type="project" value="UniProtKB-KW"/>
</dbReference>
<dbReference type="HOGENOM" id="CLU_791540_0_0_10"/>
<dbReference type="eggNOG" id="COG0776">
    <property type="taxonomic scope" value="Bacteria"/>
</dbReference>
<gene>
    <name evidence="4" type="ordered locus">Ppha_2412</name>
</gene>
<dbReference type="SUPFAM" id="SSF110997">
    <property type="entry name" value="Sporulation related repeat"/>
    <property type="match status" value="1"/>
</dbReference>
<dbReference type="PROSITE" id="PS51724">
    <property type="entry name" value="SPOR"/>
    <property type="match status" value="1"/>
</dbReference>
<keyword evidence="5" id="KW-1185">Reference proteome</keyword>
<dbReference type="InterPro" id="IPR007730">
    <property type="entry name" value="SPOR-like_dom"/>
</dbReference>
<dbReference type="GO" id="GO:0042834">
    <property type="term" value="F:peptidoglycan binding"/>
    <property type="evidence" value="ECO:0007669"/>
    <property type="project" value="InterPro"/>
</dbReference>
<protein>
    <submittedName>
        <fullName evidence="4">Sporulation domain protein</fullName>
    </submittedName>
</protein>
<reference evidence="4 5" key="1">
    <citation type="submission" date="2008-06" db="EMBL/GenBank/DDBJ databases">
        <title>Complete sequence of Pelodictyon phaeoclathratiforme BU-1.</title>
        <authorList>
            <consortium name="US DOE Joint Genome Institute"/>
            <person name="Lucas S."/>
            <person name="Copeland A."/>
            <person name="Lapidus A."/>
            <person name="Glavina del Rio T."/>
            <person name="Dalin E."/>
            <person name="Tice H."/>
            <person name="Bruce D."/>
            <person name="Goodwin L."/>
            <person name="Pitluck S."/>
            <person name="Schmutz J."/>
            <person name="Larimer F."/>
            <person name="Land M."/>
            <person name="Hauser L."/>
            <person name="Kyrpides N."/>
            <person name="Mikhailova N."/>
            <person name="Liu Z."/>
            <person name="Li T."/>
            <person name="Zhao F."/>
            <person name="Overmann J."/>
            <person name="Bryant D.A."/>
            <person name="Richardson P."/>
        </authorList>
    </citation>
    <scope>NUCLEOTIDE SEQUENCE [LARGE SCALE GENOMIC DNA]</scope>
    <source>
        <strain evidence="5">DSM 5477 / BU-1</strain>
    </source>
</reference>
<evidence type="ECO:0000256" key="2">
    <source>
        <dbReference type="SAM" id="Phobius"/>
    </source>
</evidence>
<feature type="domain" description="SPOR" evidence="3">
    <location>
        <begin position="264"/>
        <end position="347"/>
    </location>
</feature>
<dbReference type="EMBL" id="CP001110">
    <property type="protein sequence ID" value="ACF44600.1"/>
    <property type="molecule type" value="Genomic_DNA"/>
</dbReference>
<keyword evidence="1" id="KW-0238">DNA-binding</keyword>
<dbReference type="Proteomes" id="UP000002724">
    <property type="component" value="Chromosome"/>
</dbReference>
<dbReference type="SUPFAM" id="SSF47729">
    <property type="entry name" value="IHF-like DNA-binding proteins"/>
    <property type="match status" value="1"/>
</dbReference>
<dbReference type="eggNOG" id="COG3087">
    <property type="taxonomic scope" value="Bacteria"/>
</dbReference>
<dbReference type="KEGG" id="pph:Ppha_2412"/>
<dbReference type="AlphaFoldDB" id="B4SES4"/>
<dbReference type="InterPro" id="IPR010992">
    <property type="entry name" value="IHF-like_DNA-bd_dom_sf"/>
</dbReference>
<dbReference type="Gene3D" id="3.30.70.1070">
    <property type="entry name" value="Sporulation related repeat"/>
    <property type="match status" value="1"/>
</dbReference>
<organism evidence="4 5">
    <name type="scientific">Pelodictyon phaeoclathratiforme (strain DSM 5477 / BU-1)</name>
    <dbReference type="NCBI Taxonomy" id="324925"/>
    <lineage>
        <taxon>Bacteria</taxon>
        <taxon>Pseudomonadati</taxon>
        <taxon>Chlorobiota</taxon>
        <taxon>Chlorobiia</taxon>
        <taxon>Chlorobiales</taxon>
        <taxon>Chlorobiaceae</taxon>
        <taxon>Chlorobium/Pelodictyon group</taxon>
        <taxon>Pelodictyon</taxon>
    </lineage>
</organism>
<keyword evidence="2" id="KW-1133">Transmembrane helix</keyword>
<dbReference type="OrthoDB" id="594082at2"/>
<evidence type="ECO:0000313" key="4">
    <source>
        <dbReference type="EMBL" id="ACF44600.1"/>
    </source>
</evidence>
<evidence type="ECO:0000313" key="5">
    <source>
        <dbReference type="Proteomes" id="UP000002724"/>
    </source>
</evidence>
<evidence type="ECO:0000259" key="3">
    <source>
        <dbReference type="PROSITE" id="PS51724"/>
    </source>
</evidence>
<evidence type="ECO:0000256" key="1">
    <source>
        <dbReference type="ARBA" id="ARBA00023125"/>
    </source>
</evidence>
<keyword evidence="2" id="KW-0472">Membrane</keyword>
<proteinExistence type="predicted"/>
<dbReference type="InterPro" id="IPR036680">
    <property type="entry name" value="SPOR-like_sf"/>
</dbReference>
<feature type="transmembrane region" description="Helical" evidence="2">
    <location>
        <begin position="186"/>
        <end position="206"/>
    </location>
</feature>
<dbReference type="STRING" id="324925.Ppha_2412"/>
<dbReference type="Pfam" id="PF05036">
    <property type="entry name" value="SPOR"/>
    <property type="match status" value="1"/>
</dbReference>
<sequence>MGAVMTNHDCVGELAGLLDVERQVASSFLIDFSSAMVAELLAVRKLSLKGLGSFTVTHHPAEKKNTASAIIYTPPSDRLTFSRQLSGADDTVRLAVTKLSMNPTDAERFTGALASLFSGAAQQQREIRLNGIGRFALEQGLYSFVPERSLEELLNREYQDLQEVVLPQLEPTQDKKEGKTGKKLRYIIPLSLFVLVALLFGVFSVMKPKTIVSRSAEPQPVRIERVADHSEKLAAVVHRSTAPHRELSVSPPSSGREVANDSLVLAQESYTIVLVTFRKEETIRKEVARYRSEGITVFVWPAYEKGIKYYRLVTGAFSDRNAAVERIGQMAEKNATNAYIQHVIKRVVLHGEKGL</sequence>
<keyword evidence="2" id="KW-0812">Transmembrane</keyword>